<dbReference type="RefSeq" id="WP_193781777.1">
    <property type="nucleotide sequence ID" value="NZ_JADDOJ010000085.1"/>
</dbReference>
<accession>A0ABR9SJ88</accession>
<protein>
    <submittedName>
        <fullName evidence="2">NAD(P)/FAD-dependent oxidoreductase</fullName>
    </submittedName>
</protein>
<sequence length="439" mass="49628">MSKVAVIGAGPMGLAVAYELAKKGDDVTVFERDARIGGMTAAVDFGGVQIERYYHFVCGPDETTFQYLKEFGLYDKLKWTETHMGFYYNGKLHDWGHPVALLRFPGLTLPEKVRYGLHVMRAKGVSDWRPYDSFSSTEWIKRSIGERAYNVMWKSLFHYKFYELQDSLSAAWLGTRIKRVALSRKNLFQERLGYIEGGSEVLIEAVARRITDLGGRIQLNASVQEIVSSSPAEAAGPSKVVGVRVGDQVQHFDQVVSTIPLPYLSRIVPGLPPEERRKHEAIRNVGVVCVLLKLKRPFTRNFWMNINDPRIEIPGLIEYSNLNPSVGATILYAPFYMPQTHPKYGRPFQEFVDETIAAMRLIRPDWDSSEVIDSMASRYEYSQTVCSPGFYDALPPMQSGLQGLFLADTSHYYPEDRSIQESVKLGQQLAAMARAARTE</sequence>
<dbReference type="EMBL" id="JADDOJ010000085">
    <property type="protein sequence ID" value="MBE7942224.1"/>
    <property type="molecule type" value="Genomic_DNA"/>
</dbReference>
<dbReference type="InterPro" id="IPR036188">
    <property type="entry name" value="FAD/NAD-bd_sf"/>
</dbReference>
<dbReference type="PANTHER" id="PTHR42923:SF46">
    <property type="entry name" value="AMINE OXIDASE"/>
    <property type="match status" value="1"/>
</dbReference>
<dbReference type="Proteomes" id="UP000715965">
    <property type="component" value="Unassembled WGS sequence"/>
</dbReference>
<dbReference type="PANTHER" id="PTHR42923">
    <property type="entry name" value="PROTOPORPHYRINOGEN OXIDASE"/>
    <property type="match status" value="1"/>
</dbReference>
<proteinExistence type="predicted"/>
<comment type="caution">
    <text evidence="2">The sequence shown here is derived from an EMBL/GenBank/DDBJ whole genome shotgun (WGS) entry which is preliminary data.</text>
</comment>
<evidence type="ECO:0000313" key="3">
    <source>
        <dbReference type="Proteomes" id="UP000715965"/>
    </source>
</evidence>
<keyword evidence="3" id="KW-1185">Reference proteome</keyword>
<dbReference type="InterPro" id="IPR002937">
    <property type="entry name" value="Amino_oxidase"/>
</dbReference>
<dbReference type="NCBIfam" id="NF005560">
    <property type="entry name" value="PRK07233.1"/>
    <property type="match status" value="1"/>
</dbReference>
<dbReference type="Pfam" id="PF01593">
    <property type="entry name" value="Amino_oxidase"/>
    <property type="match status" value="1"/>
</dbReference>
<organism evidence="2 3">
    <name type="scientific">Ramlibacter aquaticus</name>
    <dbReference type="NCBI Taxonomy" id="2780094"/>
    <lineage>
        <taxon>Bacteria</taxon>
        <taxon>Pseudomonadati</taxon>
        <taxon>Pseudomonadota</taxon>
        <taxon>Betaproteobacteria</taxon>
        <taxon>Burkholderiales</taxon>
        <taxon>Comamonadaceae</taxon>
        <taxon>Ramlibacter</taxon>
    </lineage>
</organism>
<dbReference type="Gene3D" id="3.50.50.60">
    <property type="entry name" value="FAD/NAD(P)-binding domain"/>
    <property type="match status" value="1"/>
</dbReference>
<gene>
    <name evidence="2" type="ORF">IM725_16745</name>
</gene>
<evidence type="ECO:0000313" key="2">
    <source>
        <dbReference type="EMBL" id="MBE7942224.1"/>
    </source>
</evidence>
<name>A0ABR9SJ88_9BURK</name>
<reference evidence="2 3" key="1">
    <citation type="submission" date="2020-10" db="EMBL/GenBank/DDBJ databases">
        <title>Draft genome of Ramlibacter aquaticus LMG 30558.</title>
        <authorList>
            <person name="Props R."/>
        </authorList>
    </citation>
    <scope>NUCLEOTIDE SEQUENCE [LARGE SCALE GENOMIC DNA]</scope>
    <source>
        <strain evidence="2 3">LMG 30558</strain>
    </source>
</reference>
<dbReference type="InterPro" id="IPR050464">
    <property type="entry name" value="Zeta_carotene_desat/Oxidored"/>
</dbReference>
<evidence type="ECO:0000259" key="1">
    <source>
        <dbReference type="Pfam" id="PF01593"/>
    </source>
</evidence>
<feature type="domain" description="Amine oxidase" evidence="1">
    <location>
        <begin position="13"/>
        <end position="410"/>
    </location>
</feature>
<dbReference type="PRINTS" id="PR00419">
    <property type="entry name" value="ADXRDTASE"/>
</dbReference>
<dbReference type="SUPFAM" id="SSF51905">
    <property type="entry name" value="FAD/NAD(P)-binding domain"/>
    <property type="match status" value="1"/>
</dbReference>